<reference evidence="2" key="1">
    <citation type="submission" date="2020-05" db="EMBL/GenBank/DDBJ databases">
        <authorList>
            <person name="Chiriac C."/>
            <person name="Salcher M."/>
            <person name="Ghai R."/>
            <person name="Kavagutti S V."/>
        </authorList>
    </citation>
    <scope>NUCLEOTIDE SEQUENCE</scope>
</reference>
<dbReference type="PROSITE" id="PS00101">
    <property type="entry name" value="HEXAPEP_TRANSFERASES"/>
    <property type="match status" value="1"/>
</dbReference>
<dbReference type="GO" id="GO:0016740">
    <property type="term" value="F:transferase activity"/>
    <property type="evidence" value="ECO:0007669"/>
    <property type="project" value="UniProtKB-KW"/>
</dbReference>
<dbReference type="InterPro" id="IPR011004">
    <property type="entry name" value="Trimer_LpxA-like_sf"/>
</dbReference>
<name>A0A6J6G527_9ZZZZ</name>
<sequence>MLPLLEISPPILRTLVFKLLFKEFGKNVFIDYKCYFRYPSKIKIGNNVSINRGCEFYPSRQFKDAYIILEDDAVLGPNVTFFGAGQDPSTPELPDIAATIRVARGAYIGGNSTIRYGVTIGAGAVVAAGSVVTKDVPENTVVGGVPARSIKPRYNKS</sequence>
<protein>
    <submittedName>
        <fullName evidence="2">Unannotated protein</fullName>
    </submittedName>
</protein>
<dbReference type="Pfam" id="PF00132">
    <property type="entry name" value="Hexapep"/>
    <property type="match status" value="1"/>
</dbReference>
<dbReference type="EMBL" id="CAEZUN010000031">
    <property type="protein sequence ID" value="CAB4596472.1"/>
    <property type="molecule type" value="Genomic_DNA"/>
</dbReference>
<dbReference type="AlphaFoldDB" id="A0A6J6G527"/>
<dbReference type="Gene3D" id="2.160.10.10">
    <property type="entry name" value="Hexapeptide repeat proteins"/>
    <property type="match status" value="1"/>
</dbReference>
<evidence type="ECO:0000313" key="2">
    <source>
        <dbReference type="EMBL" id="CAB4596472.1"/>
    </source>
</evidence>
<dbReference type="InterPro" id="IPR018357">
    <property type="entry name" value="Hexapep_transf_CS"/>
</dbReference>
<proteinExistence type="predicted"/>
<evidence type="ECO:0000256" key="1">
    <source>
        <dbReference type="ARBA" id="ARBA00022679"/>
    </source>
</evidence>
<gene>
    <name evidence="2" type="ORF">UFOPK1826_00370</name>
</gene>
<dbReference type="InterPro" id="IPR001451">
    <property type="entry name" value="Hexapep"/>
</dbReference>
<keyword evidence="1" id="KW-0808">Transferase</keyword>
<dbReference type="PANTHER" id="PTHR23416">
    <property type="entry name" value="SIALIC ACID SYNTHASE-RELATED"/>
    <property type="match status" value="1"/>
</dbReference>
<accession>A0A6J6G527</accession>
<organism evidence="2">
    <name type="scientific">freshwater metagenome</name>
    <dbReference type="NCBI Taxonomy" id="449393"/>
    <lineage>
        <taxon>unclassified sequences</taxon>
        <taxon>metagenomes</taxon>
        <taxon>ecological metagenomes</taxon>
    </lineage>
</organism>
<dbReference type="SUPFAM" id="SSF51161">
    <property type="entry name" value="Trimeric LpxA-like enzymes"/>
    <property type="match status" value="1"/>
</dbReference>
<dbReference type="InterPro" id="IPR051159">
    <property type="entry name" value="Hexapeptide_acetyltransf"/>
</dbReference>